<reference evidence="2 3" key="1">
    <citation type="submission" date="2024-02" db="EMBL/GenBank/DDBJ databases">
        <authorList>
            <person name="Vignale AGUSTIN F."/>
            <person name="Sosa J E."/>
            <person name="Modenutti C."/>
        </authorList>
    </citation>
    <scope>NUCLEOTIDE SEQUENCE [LARGE SCALE GENOMIC DNA]</scope>
</reference>
<keyword evidence="3" id="KW-1185">Reference proteome</keyword>
<evidence type="ECO:0000256" key="1">
    <source>
        <dbReference type="SAM" id="MobiDB-lite"/>
    </source>
</evidence>
<dbReference type="Proteomes" id="UP001642360">
    <property type="component" value="Unassembled WGS sequence"/>
</dbReference>
<accession>A0ABC8TGG1</accession>
<evidence type="ECO:0000313" key="3">
    <source>
        <dbReference type="Proteomes" id="UP001642360"/>
    </source>
</evidence>
<gene>
    <name evidence="2" type="ORF">ILEXP_LOCUS37806</name>
</gene>
<dbReference type="AlphaFoldDB" id="A0ABC8TGG1"/>
<organism evidence="2 3">
    <name type="scientific">Ilex paraguariensis</name>
    <name type="common">yerba mate</name>
    <dbReference type="NCBI Taxonomy" id="185542"/>
    <lineage>
        <taxon>Eukaryota</taxon>
        <taxon>Viridiplantae</taxon>
        <taxon>Streptophyta</taxon>
        <taxon>Embryophyta</taxon>
        <taxon>Tracheophyta</taxon>
        <taxon>Spermatophyta</taxon>
        <taxon>Magnoliopsida</taxon>
        <taxon>eudicotyledons</taxon>
        <taxon>Gunneridae</taxon>
        <taxon>Pentapetalae</taxon>
        <taxon>asterids</taxon>
        <taxon>campanulids</taxon>
        <taxon>Aquifoliales</taxon>
        <taxon>Aquifoliaceae</taxon>
        <taxon>Ilex</taxon>
    </lineage>
</organism>
<sequence>MDVEIDNNKMETEIPIPPTDIGSFSSRAPAPGHLCASSTTTPPPGITLDSLFVRWTAVMDTLIQMQNCTDKQHSFTSPMLDFADRRVMNLERTEAATLGNIGS</sequence>
<feature type="region of interest" description="Disordered" evidence="1">
    <location>
        <begin position="1"/>
        <end position="44"/>
    </location>
</feature>
<evidence type="ECO:0000313" key="2">
    <source>
        <dbReference type="EMBL" id="CAK9168414.1"/>
    </source>
</evidence>
<feature type="compositionally biased region" description="Basic and acidic residues" evidence="1">
    <location>
        <begin position="1"/>
        <end position="12"/>
    </location>
</feature>
<name>A0ABC8TGG1_9AQUA</name>
<proteinExistence type="predicted"/>
<dbReference type="EMBL" id="CAUOFW020005058">
    <property type="protein sequence ID" value="CAK9168414.1"/>
    <property type="molecule type" value="Genomic_DNA"/>
</dbReference>
<comment type="caution">
    <text evidence="2">The sequence shown here is derived from an EMBL/GenBank/DDBJ whole genome shotgun (WGS) entry which is preliminary data.</text>
</comment>
<protein>
    <submittedName>
        <fullName evidence="2">Uncharacterized protein</fullName>
    </submittedName>
</protein>